<feature type="signal peptide" evidence="1">
    <location>
        <begin position="1"/>
        <end position="19"/>
    </location>
</feature>
<evidence type="ECO:0008006" key="4">
    <source>
        <dbReference type="Google" id="ProtNLM"/>
    </source>
</evidence>
<dbReference type="RefSeq" id="WP_109922642.1">
    <property type="nucleotide sequence ID" value="NZ_QGLF01000005.1"/>
</dbReference>
<evidence type="ECO:0000313" key="2">
    <source>
        <dbReference type="EMBL" id="PWR18956.1"/>
    </source>
</evidence>
<dbReference type="AlphaFoldDB" id="A0A317DYM7"/>
<feature type="chain" id="PRO_5016455024" description="DUF1579 domain-containing protein" evidence="1">
    <location>
        <begin position="20"/>
        <end position="169"/>
    </location>
</feature>
<keyword evidence="3" id="KW-1185">Reference proteome</keyword>
<organism evidence="2 3">
    <name type="scientific">Zavarzinia compransoris</name>
    <dbReference type="NCBI Taxonomy" id="1264899"/>
    <lineage>
        <taxon>Bacteria</taxon>
        <taxon>Pseudomonadati</taxon>
        <taxon>Pseudomonadota</taxon>
        <taxon>Alphaproteobacteria</taxon>
        <taxon>Rhodospirillales</taxon>
        <taxon>Zavarziniaceae</taxon>
        <taxon>Zavarzinia</taxon>
    </lineage>
</organism>
<sequence>MRFFAFIAALLVAATPAFAGKRIDEYVSGYWTTYAFQNDNGSFDHCGMETRFDDGMMLGILLSDNGVNIVFIQDRWRLQKGGNAALEIRIDRRYNKFSSMTYADTDIMVAGLGFDPGFWQAFKAGSTMYLTSSTGQSWTVNLKGSNKATQALTVCYDLYAPNGRKGMFK</sequence>
<proteinExistence type="predicted"/>
<gene>
    <name evidence="2" type="ORF">DKG75_18475</name>
</gene>
<evidence type="ECO:0000256" key="1">
    <source>
        <dbReference type="SAM" id="SignalP"/>
    </source>
</evidence>
<dbReference type="EMBL" id="QGLF01000005">
    <property type="protein sequence ID" value="PWR18956.1"/>
    <property type="molecule type" value="Genomic_DNA"/>
</dbReference>
<dbReference type="Proteomes" id="UP000246077">
    <property type="component" value="Unassembled WGS sequence"/>
</dbReference>
<accession>A0A317DYM7</accession>
<comment type="caution">
    <text evidence="2">The sequence shown here is derived from an EMBL/GenBank/DDBJ whole genome shotgun (WGS) entry which is preliminary data.</text>
</comment>
<protein>
    <recommendedName>
        <fullName evidence="4">DUF1579 domain-containing protein</fullName>
    </recommendedName>
</protein>
<keyword evidence="1" id="KW-0732">Signal</keyword>
<evidence type="ECO:0000313" key="3">
    <source>
        <dbReference type="Proteomes" id="UP000246077"/>
    </source>
</evidence>
<dbReference type="OrthoDB" id="1522627at2"/>
<reference evidence="3" key="1">
    <citation type="submission" date="2018-05" db="EMBL/GenBank/DDBJ databases">
        <title>Zavarzinia sp. HR-AS.</title>
        <authorList>
            <person name="Lee Y."/>
            <person name="Jeon C.O."/>
        </authorList>
    </citation>
    <scope>NUCLEOTIDE SEQUENCE [LARGE SCALE GENOMIC DNA]</scope>
    <source>
        <strain evidence="3">DSM 1231</strain>
    </source>
</reference>
<name>A0A317DYM7_9PROT</name>